<dbReference type="InterPro" id="IPR050109">
    <property type="entry name" value="HTH-type_TetR-like_transc_reg"/>
</dbReference>
<dbReference type="Pfam" id="PF00440">
    <property type="entry name" value="TetR_N"/>
    <property type="match status" value="1"/>
</dbReference>
<dbReference type="InterPro" id="IPR036271">
    <property type="entry name" value="Tet_transcr_reg_TetR-rel_C_sf"/>
</dbReference>
<gene>
    <name evidence="4" type="ORF">MCOO_22140</name>
</gene>
<dbReference type="InterPro" id="IPR009057">
    <property type="entry name" value="Homeodomain-like_sf"/>
</dbReference>
<dbReference type="Proteomes" id="UP000465866">
    <property type="component" value="Chromosome"/>
</dbReference>
<accession>A0A7I7KWY2</accession>
<dbReference type="KEGG" id="mcoo:MCOO_22140"/>
<organism evidence="4 5">
    <name type="scientific">Mycobacterium cookii</name>
    <dbReference type="NCBI Taxonomy" id="1775"/>
    <lineage>
        <taxon>Bacteria</taxon>
        <taxon>Bacillati</taxon>
        <taxon>Actinomycetota</taxon>
        <taxon>Actinomycetes</taxon>
        <taxon>Mycobacteriales</taxon>
        <taxon>Mycobacteriaceae</taxon>
        <taxon>Mycobacterium</taxon>
    </lineage>
</organism>
<dbReference type="SUPFAM" id="SSF48498">
    <property type="entry name" value="Tetracyclin repressor-like, C-terminal domain"/>
    <property type="match status" value="1"/>
</dbReference>
<dbReference type="GO" id="GO:0006355">
    <property type="term" value="P:regulation of DNA-templated transcription"/>
    <property type="evidence" value="ECO:0007669"/>
    <property type="project" value="UniProtKB-ARBA"/>
</dbReference>
<dbReference type="PANTHER" id="PTHR30328:SF54">
    <property type="entry name" value="HTH-TYPE TRANSCRIPTIONAL REPRESSOR SCO4008"/>
    <property type="match status" value="1"/>
</dbReference>
<evidence type="ECO:0000313" key="5">
    <source>
        <dbReference type="Proteomes" id="UP000465866"/>
    </source>
</evidence>
<proteinExistence type="predicted"/>
<dbReference type="GO" id="GO:0003677">
    <property type="term" value="F:DNA binding"/>
    <property type="evidence" value="ECO:0007669"/>
    <property type="project" value="UniProtKB-UniRule"/>
</dbReference>
<dbReference type="AlphaFoldDB" id="A0A7I7KWY2"/>
<dbReference type="EMBL" id="AP022569">
    <property type="protein sequence ID" value="BBX46199.1"/>
    <property type="molecule type" value="Genomic_DNA"/>
</dbReference>
<feature type="DNA-binding region" description="H-T-H motif" evidence="2">
    <location>
        <begin position="28"/>
        <end position="47"/>
    </location>
</feature>
<name>A0A7I7KWY2_9MYCO</name>
<evidence type="ECO:0000256" key="1">
    <source>
        <dbReference type="ARBA" id="ARBA00023125"/>
    </source>
</evidence>
<dbReference type="SUPFAM" id="SSF46689">
    <property type="entry name" value="Homeodomain-like"/>
    <property type="match status" value="1"/>
</dbReference>
<dbReference type="InterPro" id="IPR041467">
    <property type="entry name" value="Sco4008_C"/>
</dbReference>
<keyword evidence="1 2" id="KW-0238">DNA-binding</keyword>
<evidence type="ECO:0000313" key="4">
    <source>
        <dbReference type="EMBL" id="BBX46199.1"/>
    </source>
</evidence>
<dbReference type="InterPro" id="IPR001647">
    <property type="entry name" value="HTH_TetR"/>
</dbReference>
<protein>
    <recommendedName>
        <fullName evidence="3">HTH tetR-type domain-containing protein</fullName>
    </recommendedName>
</protein>
<sequence>MRSKTELREEILAAARAEFAQYGLAGSRIDRISSAARASKERLYAHFGDKATLFRDVVAADGRRYFAAFRMRPEAVAEFVGDVYDLARSHPEHLRMLTWARLEGLTIEPPAFDDEAPPDHALATIEAAQAAGKVDSSWAPADLLVLLFGIGLAWAQFPDPHPEAAADPTVVASRRAAAVEAASRIIAPTAR</sequence>
<dbReference type="PRINTS" id="PR00455">
    <property type="entry name" value="HTHTETR"/>
</dbReference>
<dbReference type="Pfam" id="PF17926">
    <property type="entry name" value="TetR_C_21"/>
    <property type="match status" value="1"/>
</dbReference>
<feature type="domain" description="HTH tetR-type" evidence="3">
    <location>
        <begin position="5"/>
        <end position="65"/>
    </location>
</feature>
<dbReference type="RefSeq" id="WP_163776380.1">
    <property type="nucleotide sequence ID" value="NZ_AP022569.1"/>
</dbReference>
<keyword evidence="5" id="KW-1185">Reference proteome</keyword>
<evidence type="ECO:0000256" key="2">
    <source>
        <dbReference type="PROSITE-ProRule" id="PRU00335"/>
    </source>
</evidence>
<dbReference type="Gene3D" id="1.10.357.10">
    <property type="entry name" value="Tetracycline Repressor, domain 2"/>
    <property type="match status" value="1"/>
</dbReference>
<dbReference type="PROSITE" id="PS50977">
    <property type="entry name" value="HTH_TETR_2"/>
    <property type="match status" value="1"/>
</dbReference>
<reference evidence="4 5" key="1">
    <citation type="journal article" date="2019" name="Emerg. Microbes Infect.">
        <title>Comprehensive subspecies identification of 175 nontuberculous mycobacteria species based on 7547 genomic profiles.</title>
        <authorList>
            <person name="Matsumoto Y."/>
            <person name="Kinjo T."/>
            <person name="Motooka D."/>
            <person name="Nabeya D."/>
            <person name="Jung N."/>
            <person name="Uechi K."/>
            <person name="Horii T."/>
            <person name="Iida T."/>
            <person name="Fujita J."/>
            <person name="Nakamura S."/>
        </authorList>
    </citation>
    <scope>NUCLEOTIDE SEQUENCE [LARGE SCALE GENOMIC DNA]</scope>
    <source>
        <strain evidence="4 5">JCM 12404</strain>
    </source>
</reference>
<evidence type="ECO:0000259" key="3">
    <source>
        <dbReference type="PROSITE" id="PS50977"/>
    </source>
</evidence>
<dbReference type="PANTHER" id="PTHR30328">
    <property type="entry name" value="TRANSCRIPTIONAL REPRESSOR"/>
    <property type="match status" value="1"/>
</dbReference>